<evidence type="ECO:0000313" key="2">
    <source>
        <dbReference type="EMBL" id="UQS84410.1"/>
    </source>
</evidence>
<protein>
    <submittedName>
        <fullName evidence="2">LVIS_2131 family protein</fullName>
    </submittedName>
</protein>
<sequence>MESAWNIVGVIFWIALFIYAIFIVHNIGVRRSRIILNNNYSFSWNHFIKTILQLLILLLGVGFLIFQTFKSNIDAKDVLIKREYNPLILDTNGKESYYVSVSKQNSPKLNQSYSYLSRDKHIQVSSDNSSILVGSNNVINIPSFVFDWQKQNVNRLDKLYQKAWVVKVKTTYKNNFINGIGLHAGRQANQYTLIRIPDSSFIYKSN</sequence>
<dbReference type="Proteomes" id="UP000831859">
    <property type="component" value="Chromosome"/>
</dbReference>
<dbReference type="NCBIfam" id="NF040508">
    <property type="entry name" value="LVIS_2131_fam"/>
    <property type="match status" value="1"/>
</dbReference>
<accession>A0ABY4PF66</accession>
<feature type="transmembrane region" description="Helical" evidence="1">
    <location>
        <begin position="7"/>
        <end position="27"/>
    </location>
</feature>
<dbReference type="InterPro" id="IPR049731">
    <property type="entry name" value="LVIS_2131-like"/>
</dbReference>
<reference evidence="2 3" key="1">
    <citation type="journal article" date="2022" name="Int. J. Syst. Evol. Microbiol.">
        <title>Apilactobacillus apisilvae sp. nov., Nicolia spurrieriana gen. nov. sp. nov., Bombilactobacillus folatiphilus sp. nov. and Bombilactobacillus thymidiniphilus sp. nov., four new lactic acid bacterial isolates from stingless bees Tetragonula carbonaria and Austroplebeia australis.</title>
        <authorList>
            <person name="Oliphant S.A."/>
            <person name="Watson-Haigh N.S."/>
            <person name="Sumby K.M."/>
            <person name="Gardner J."/>
            <person name="Groom S."/>
            <person name="Jiranek V."/>
        </authorList>
    </citation>
    <scope>NUCLEOTIDE SEQUENCE [LARGE SCALE GENOMIC DNA]</scope>
    <source>
        <strain evidence="2 3">SG5_A10</strain>
    </source>
</reference>
<dbReference type="EMBL" id="CP093362">
    <property type="protein sequence ID" value="UQS84410.1"/>
    <property type="molecule type" value="Genomic_DNA"/>
</dbReference>
<gene>
    <name evidence="2" type="ORF">MOO46_03915</name>
</gene>
<keyword evidence="1" id="KW-0812">Transmembrane</keyword>
<organism evidence="2 3">
    <name type="scientific">Apilactobacillus apisilvae</name>
    <dbReference type="NCBI Taxonomy" id="2923364"/>
    <lineage>
        <taxon>Bacteria</taxon>
        <taxon>Bacillati</taxon>
        <taxon>Bacillota</taxon>
        <taxon>Bacilli</taxon>
        <taxon>Lactobacillales</taxon>
        <taxon>Lactobacillaceae</taxon>
        <taxon>Apilactobacillus</taxon>
    </lineage>
</organism>
<dbReference type="RefSeq" id="WP_249510396.1">
    <property type="nucleotide sequence ID" value="NZ_CP093362.1"/>
</dbReference>
<keyword evidence="1" id="KW-1133">Transmembrane helix</keyword>
<feature type="transmembrane region" description="Helical" evidence="1">
    <location>
        <begin position="47"/>
        <end position="66"/>
    </location>
</feature>
<proteinExistence type="predicted"/>
<evidence type="ECO:0000256" key="1">
    <source>
        <dbReference type="SAM" id="Phobius"/>
    </source>
</evidence>
<evidence type="ECO:0000313" key="3">
    <source>
        <dbReference type="Proteomes" id="UP000831859"/>
    </source>
</evidence>
<keyword evidence="1" id="KW-0472">Membrane</keyword>
<keyword evidence="3" id="KW-1185">Reference proteome</keyword>
<name>A0ABY4PF66_9LACO</name>